<dbReference type="EMBL" id="CAKOAT010451820">
    <property type="protein sequence ID" value="CAH8374658.1"/>
    <property type="molecule type" value="Genomic_DNA"/>
</dbReference>
<name>A0ABC8L6K4_ERUVS</name>
<dbReference type="InterPro" id="IPR011989">
    <property type="entry name" value="ARM-like"/>
</dbReference>
<organism evidence="1 2">
    <name type="scientific">Eruca vesicaria subsp. sativa</name>
    <name type="common">Garden rocket</name>
    <name type="synonym">Eruca sativa</name>
    <dbReference type="NCBI Taxonomy" id="29727"/>
    <lineage>
        <taxon>Eukaryota</taxon>
        <taxon>Viridiplantae</taxon>
        <taxon>Streptophyta</taxon>
        <taxon>Embryophyta</taxon>
        <taxon>Tracheophyta</taxon>
        <taxon>Spermatophyta</taxon>
        <taxon>Magnoliopsida</taxon>
        <taxon>eudicotyledons</taxon>
        <taxon>Gunneridae</taxon>
        <taxon>Pentapetalae</taxon>
        <taxon>rosids</taxon>
        <taxon>malvids</taxon>
        <taxon>Brassicales</taxon>
        <taxon>Brassicaceae</taxon>
        <taxon>Brassiceae</taxon>
        <taxon>Eruca</taxon>
    </lineage>
</organism>
<evidence type="ECO:0000313" key="2">
    <source>
        <dbReference type="Proteomes" id="UP001642260"/>
    </source>
</evidence>
<dbReference type="AlphaFoldDB" id="A0ABC8L6K4"/>
<dbReference type="Proteomes" id="UP001642260">
    <property type="component" value="Unassembled WGS sequence"/>
</dbReference>
<protein>
    <recommendedName>
        <fullName evidence="3">Rcd1-like protein</fullName>
    </recommendedName>
</protein>
<evidence type="ECO:0008006" key="3">
    <source>
        <dbReference type="Google" id="ProtNLM"/>
    </source>
</evidence>
<accession>A0ABC8L6K4</accession>
<dbReference type="Pfam" id="PF04078">
    <property type="entry name" value="Rcd1"/>
    <property type="match status" value="1"/>
</dbReference>
<evidence type="ECO:0000313" key="1">
    <source>
        <dbReference type="EMBL" id="CAH8374658.1"/>
    </source>
</evidence>
<comment type="caution">
    <text evidence="1">The sequence shown here is derived from an EMBL/GenBank/DDBJ whole genome shotgun (WGS) entry which is preliminary data.</text>
</comment>
<gene>
    <name evidence="1" type="ORF">ERUC_LOCUS32060</name>
</gene>
<sequence length="332" mass="38146">MANLPDSLYEDYTRFMVNFPSASASPPPPNIRMIIKWVDDLHNEIPSTFDFALQNLTIHRTKFEILPRLLWKSRFTVAMMLQEITNIYPYTSRPVYSLNGMHLRVYNILLLFQCITHHPDTRSMFLTADMANYFYPLMDISLTDKPLECLRLGALGVIAHMLKPPVDVAVVRYLTKTNAVEHCTKAIAIGSAESKTLAVFILNKILFTDEGLHYCCACPERFFTLDGLLKMLLVYLTTMTTHRPSLFNLVVGCYAKLSYKPRFFCLHLFEFLLSGKQELDILVCIRARRGLRRYPPVMLFNGTFASLLDADPPAERYRQELIKNVQSRAGDI</sequence>
<dbReference type="PANTHER" id="PTHR12262">
    <property type="entry name" value="CCR4-NOT TRANSCRIPTION COMPLEX SUBUNIT 9"/>
    <property type="match status" value="1"/>
</dbReference>
<dbReference type="Gene3D" id="1.25.10.10">
    <property type="entry name" value="Leucine-rich Repeat Variant"/>
    <property type="match status" value="1"/>
</dbReference>
<proteinExistence type="predicted"/>
<keyword evidence="2" id="KW-1185">Reference proteome</keyword>
<reference evidence="1 2" key="1">
    <citation type="submission" date="2022-03" db="EMBL/GenBank/DDBJ databases">
        <authorList>
            <person name="Macdonald S."/>
            <person name="Ahmed S."/>
            <person name="Newling K."/>
        </authorList>
    </citation>
    <scope>NUCLEOTIDE SEQUENCE [LARGE SCALE GENOMIC DNA]</scope>
</reference>
<dbReference type="InterPro" id="IPR007216">
    <property type="entry name" value="CNOT9"/>
</dbReference>